<evidence type="ECO:0008006" key="7">
    <source>
        <dbReference type="Google" id="ProtNLM"/>
    </source>
</evidence>
<reference evidence="5" key="1">
    <citation type="submission" date="2020-07" db="EMBL/GenBank/DDBJ databases">
        <title>Huge and variable diversity of episymbiotic CPR bacteria and DPANN archaea in groundwater ecosystems.</title>
        <authorList>
            <person name="He C.Y."/>
            <person name="Keren R."/>
            <person name="Whittaker M."/>
            <person name="Farag I.F."/>
            <person name="Doudna J."/>
            <person name="Cate J.H.D."/>
            <person name="Banfield J.F."/>
        </authorList>
    </citation>
    <scope>NUCLEOTIDE SEQUENCE</scope>
    <source>
        <strain evidence="5">NC_groundwater_717_Ag_S-0.2um_59_8</strain>
    </source>
</reference>
<protein>
    <recommendedName>
        <fullName evidence="7">2-phospho-L-lactate guanylyltransferase</fullName>
    </recommendedName>
</protein>
<name>A0A932GPK5_UNCTE</name>
<keyword evidence="4" id="KW-0342">GTP-binding</keyword>
<comment type="caution">
    <text evidence="5">The sequence shown here is derived from an EMBL/GenBank/DDBJ whole genome shotgun (WGS) entry which is preliminary data.</text>
</comment>
<dbReference type="Pfam" id="PF01983">
    <property type="entry name" value="CofC"/>
    <property type="match status" value="1"/>
</dbReference>
<evidence type="ECO:0000256" key="4">
    <source>
        <dbReference type="ARBA" id="ARBA00023134"/>
    </source>
</evidence>
<keyword evidence="2" id="KW-0548">Nucleotidyltransferase</keyword>
<evidence type="ECO:0000313" key="5">
    <source>
        <dbReference type="EMBL" id="MBI3014804.1"/>
    </source>
</evidence>
<dbReference type="EMBL" id="JACPSX010000127">
    <property type="protein sequence ID" value="MBI3014804.1"/>
    <property type="molecule type" value="Genomic_DNA"/>
</dbReference>
<keyword evidence="1" id="KW-0808">Transferase</keyword>
<gene>
    <name evidence="5" type="ORF">HYY65_07055</name>
</gene>
<evidence type="ECO:0000256" key="2">
    <source>
        <dbReference type="ARBA" id="ARBA00022695"/>
    </source>
</evidence>
<evidence type="ECO:0000313" key="6">
    <source>
        <dbReference type="Proteomes" id="UP000741360"/>
    </source>
</evidence>
<dbReference type="AlphaFoldDB" id="A0A932GPK5"/>
<dbReference type="InterPro" id="IPR029044">
    <property type="entry name" value="Nucleotide-diphossugar_trans"/>
</dbReference>
<dbReference type="PANTHER" id="PTHR40392">
    <property type="entry name" value="2-PHOSPHO-L-LACTATE GUANYLYLTRANSFERASE"/>
    <property type="match status" value="1"/>
</dbReference>
<proteinExistence type="predicted"/>
<evidence type="ECO:0000256" key="3">
    <source>
        <dbReference type="ARBA" id="ARBA00022741"/>
    </source>
</evidence>
<keyword evidence="3" id="KW-0547">Nucleotide-binding</keyword>
<dbReference type="GO" id="GO:0005525">
    <property type="term" value="F:GTP binding"/>
    <property type="evidence" value="ECO:0007669"/>
    <property type="project" value="UniProtKB-KW"/>
</dbReference>
<dbReference type="Proteomes" id="UP000741360">
    <property type="component" value="Unassembled WGS sequence"/>
</dbReference>
<organism evidence="5 6">
    <name type="scientific">Tectimicrobiota bacterium</name>
    <dbReference type="NCBI Taxonomy" id="2528274"/>
    <lineage>
        <taxon>Bacteria</taxon>
        <taxon>Pseudomonadati</taxon>
        <taxon>Nitrospinota/Tectimicrobiota group</taxon>
        <taxon>Candidatus Tectimicrobiota</taxon>
    </lineage>
</organism>
<dbReference type="InterPro" id="IPR002835">
    <property type="entry name" value="CofC"/>
</dbReference>
<dbReference type="GO" id="GO:0043814">
    <property type="term" value="F:phospholactate guanylyltransferase activity"/>
    <property type="evidence" value="ECO:0007669"/>
    <property type="project" value="InterPro"/>
</dbReference>
<sequence length="146" mass="15851">MSGTVDGLLVIPADVPLVWPEDVDALVAESDGSPRVVLCPARDGCGTNGALRCPGDVMPLTFGNNSFHPHHDLALRLGIPCSVVERPRLGLDLDRPEDVAAYLEEARSGETYRYLTSIGVRKRVSRLELTVRALPDQRTYNGLIST</sequence>
<dbReference type="Gene3D" id="3.90.550.10">
    <property type="entry name" value="Spore Coat Polysaccharide Biosynthesis Protein SpsA, Chain A"/>
    <property type="match status" value="1"/>
</dbReference>
<dbReference type="PANTHER" id="PTHR40392:SF1">
    <property type="entry name" value="2-PHOSPHO-L-LACTATE GUANYLYLTRANSFERASE"/>
    <property type="match status" value="1"/>
</dbReference>
<evidence type="ECO:0000256" key="1">
    <source>
        <dbReference type="ARBA" id="ARBA00022679"/>
    </source>
</evidence>
<accession>A0A932GPK5</accession>
<dbReference type="SUPFAM" id="SSF53448">
    <property type="entry name" value="Nucleotide-diphospho-sugar transferases"/>
    <property type="match status" value="1"/>
</dbReference>